<dbReference type="HOGENOM" id="CLU_3305539_0_0_11"/>
<dbReference type="Proteomes" id="UP000011835">
    <property type="component" value="Chromosome"/>
</dbReference>
<dbReference type="AlphaFoldDB" id="M4RH24"/>
<keyword evidence="2" id="KW-1185">Reference proteome</keyword>
<dbReference type="EMBL" id="CP004346">
    <property type="protein sequence ID" value="AGH41464.1"/>
    <property type="molecule type" value="Genomic_DNA"/>
</dbReference>
<name>M4RH24_9BIFI</name>
<accession>M4RH24</accession>
<dbReference type="PATRIC" id="fig|1254439.12.peg.1189"/>
<reference evidence="1 2" key="1">
    <citation type="journal article" date="2013" name="Genome Announc.">
        <title>Complete Genome Sequence of the Probiotic Bifidobacterium thermophilum Strain RBL67.</title>
        <authorList>
            <person name="Jans C."/>
            <person name="Lacroix C."/>
            <person name="Follador R."/>
            <person name="Stevens M.J."/>
        </authorList>
    </citation>
    <scope>NUCLEOTIDE SEQUENCE [LARGE SCALE GENOMIC DNA]</scope>
    <source>
        <strain evidence="1 2">RBL67</strain>
    </source>
</reference>
<evidence type="ECO:0000313" key="2">
    <source>
        <dbReference type="Proteomes" id="UP000011835"/>
    </source>
</evidence>
<protein>
    <submittedName>
        <fullName evidence="1">Uncharacterized protein</fullName>
    </submittedName>
</protein>
<proteinExistence type="predicted"/>
<organism evidence="1 2">
    <name type="scientific">Bifidobacterium thermophilum RBL67</name>
    <dbReference type="NCBI Taxonomy" id="1254439"/>
    <lineage>
        <taxon>Bacteria</taxon>
        <taxon>Bacillati</taxon>
        <taxon>Actinomycetota</taxon>
        <taxon>Actinomycetes</taxon>
        <taxon>Bifidobacteriales</taxon>
        <taxon>Bifidobacteriaceae</taxon>
        <taxon>Bifidobacterium</taxon>
    </lineage>
</organism>
<sequence length="39" mass="4288">MHQSARLPQGDDSSAAFRDVLGFRLSNLQYAHPLDGTSQ</sequence>
<dbReference type="KEGG" id="btp:D805_1197"/>
<evidence type="ECO:0000313" key="1">
    <source>
        <dbReference type="EMBL" id="AGH41464.1"/>
    </source>
</evidence>
<gene>
    <name evidence="1" type="ORF">D805_1197</name>
</gene>